<gene>
    <name evidence="11" type="ORF">BMF94_1046</name>
</gene>
<evidence type="ECO:0000256" key="8">
    <source>
        <dbReference type="SAM" id="MobiDB-lite"/>
    </source>
</evidence>
<dbReference type="Pfam" id="PF10585">
    <property type="entry name" value="UBA_E1_SCCH"/>
    <property type="match status" value="1"/>
</dbReference>
<evidence type="ECO:0000256" key="6">
    <source>
        <dbReference type="ARBA" id="ARBA00022833"/>
    </source>
</evidence>
<dbReference type="InterPro" id="IPR042449">
    <property type="entry name" value="Ub-E1_IAD_1"/>
</dbReference>
<evidence type="ECO:0000256" key="3">
    <source>
        <dbReference type="ARBA" id="ARBA00022723"/>
    </source>
</evidence>
<dbReference type="GO" id="GO:0005737">
    <property type="term" value="C:cytoplasm"/>
    <property type="evidence" value="ECO:0007669"/>
    <property type="project" value="TreeGrafter"/>
</dbReference>
<keyword evidence="5" id="KW-0833">Ubl conjugation pathway</keyword>
<dbReference type="GO" id="GO:0005524">
    <property type="term" value="F:ATP binding"/>
    <property type="evidence" value="ECO:0007669"/>
    <property type="project" value="UniProtKB-KW"/>
</dbReference>
<evidence type="ECO:0000256" key="4">
    <source>
        <dbReference type="ARBA" id="ARBA00022741"/>
    </source>
</evidence>
<evidence type="ECO:0000256" key="7">
    <source>
        <dbReference type="ARBA" id="ARBA00022840"/>
    </source>
</evidence>
<accession>A0A2S5BGS0</accession>
<evidence type="ECO:0000313" key="11">
    <source>
        <dbReference type="EMBL" id="POY75962.1"/>
    </source>
</evidence>
<dbReference type="GO" id="GO:0046872">
    <property type="term" value="F:metal ion binding"/>
    <property type="evidence" value="ECO:0007669"/>
    <property type="project" value="UniProtKB-KW"/>
</dbReference>
<evidence type="ECO:0008006" key="13">
    <source>
        <dbReference type="Google" id="ProtNLM"/>
    </source>
</evidence>
<proteinExistence type="inferred from homology"/>
<feature type="compositionally biased region" description="Low complexity" evidence="8">
    <location>
        <begin position="302"/>
        <end position="318"/>
    </location>
</feature>
<dbReference type="OrthoDB" id="10255449at2759"/>
<feature type="region of interest" description="Disordered" evidence="8">
    <location>
        <begin position="302"/>
        <end position="331"/>
    </location>
</feature>
<evidence type="ECO:0000259" key="10">
    <source>
        <dbReference type="Pfam" id="PF10585"/>
    </source>
</evidence>
<feature type="region of interest" description="Disordered" evidence="8">
    <location>
        <begin position="600"/>
        <end position="659"/>
    </location>
</feature>
<dbReference type="Gene3D" id="1.10.10.520">
    <property type="entry name" value="Ubiquitin activating enzymes (Uba3). Chain: B, domain 2"/>
    <property type="match status" value="1"/>
</dbReference>
<dbReference type="Pfam" id="PF00899">
    <property type="entry name" value="ThiF"/>
    <property type="match status" value="1"/>
</dbReference>
<comment type="caution">
    <text evidence="11">The sequence shown here is derived from an EMBL/GenBank/DDBJ whole genome shotgun (WGS) entry which is preliminary data.</text>
</comment>
<dbReference type="PANTHER" id="PTHR10953:SF5">
    <property type="entry name" value="SUMO-ACTIVATING ENZYME SUBUNIT 2"/>
    <property type="match status" value="1"/>
</dbReference>
<evidence type="ECO:0000313" key="12">
    <source>
        <dbReference type="Proteomes" id="UP000237144"/>
    </source>
</evidence>
<dbReference type="Gene3D" id="3.50.50.80">
    <property type="entry name" value="Ubiquitin-activating enzyme E1, inactive adenylation domain, subdomain 1"/>
    <property type="match status" value="1"/>
</dbReference>
<comment type="similarity">
    <text evidence="2">Belongs to the ubiquitin-activating E1 family.</text>
</comment>
<dbReference type="GO" id="GO:0031510">
    <property type="term" value="C:SUMO activating enzyme complex"/>
    <property type="evidence" value="ECO:0007669"/>
    <property type="project" value="TreeGrafter"/>
</dbReference>
<dbReference type="STRING" id="741276.A0A2S5BGS0"/>
<dbReference type="InterPro" id="IPR019572">
    <property type="entry name" value="UBA_E1_SCCH"/>
</dbReference>
<dbReference type="Proteomes" id="UP000237144">
    <property type="component" value="Unassembled WGS sequence"/>
</dbReference>
<dbReference type="Gene3D" id="3.10.290.20">
    <property type="entry name" value="Ubiquitin-like 2 activating enzyme e1b. Chain: B, domain 3"/>
    <property type="match status" value="1"/>
</dbReference>
<evidence type="ECO:0000259" key="9">
    <source>
        <dbReference type="Pfam" id="PF00899"/>
    </source>
</evidence>
<feature type="region of interest" description="Disordered" evidence="8">
    <location>
        <begin position="553"/>
        <end position="587"/>
    </location>
</feature>
<feature type="compositionally biased region" description="Pro residues" evidence="8">
    <location>
        <begin position="567"/>
        <end position="578"/>
    </location>
</feature>
<dbReference type="FunFam" id="3.50.50.80:FF:000002">
    <property type="entry name" value="SUMO-activating enzyme subunit 2"/>
    <property type="match status" value="1"/>
</dbReference>
<dbReference type="AlphaFoldDB" id="A0A2S5BGS0"/>
<protein>
    <recommendedName>
        <fullName evidence="13">Ubiquitin-activating enzyme E1-like</fullName>
    </recommendedName>
</protein>
<dbReference type="FunFam" id="1.10.10.520:FF:000011">
    <property type="entry name" value="Ubiquitin-activating enzyme E1-like"/>
    <property type="match status" value="1"/>
</dbReference>
<evidence type="ECO:0000256" key="2">
    <source>
        <dbReference type="ARBA" id="ARBA00005673"/>
    </source>
</evidence>
<feature type="compositionally biased region" description="Acidic residues" evidence="8">
    <location>
        <begin position="645"/>
        <end position="659"/>
    </location>
</feature>
<keyword evidence="7" id="KW-0067">ATP-binding</keyword>
<dbReference type="InterPro" id="IPR035985">
    <property type="entry name" value="Ubiquitin-activating_enz"/>
</dbReference>
<keyword evidence="3" id="KW-0479">Metal-binding</keyword>
<feature type="compositionally biased region" description="Basic and acidic residues" evidence="8">
    <location>
        <begin position="320"/>
        <end position="331"/>
    </location>
</feature>
<sequence length="659" mass="71805">MAPTAKRYAHTRALLGADLFDKVTDAKLLVVGAGGIGCELIKNLVMSGFGTGERGEILVLDLDTIDLSNLNRQFLFQKQHVKRPKAVVARETALKFNPNVNMTALHRNIKDQEFNVDFFKRFDFVINALDNLDARRHVNKMCLAADIPLLESGTSGYVGQVQPIKRETTECFDCTGKPVPKTFAVCTIRSTPSTAHHCIAWAKSYLFPQMYGADDEADSQELDDAEKNGENVDEIKELRKEANANRELRATLNSEGAAERIFKKVYIDDIARLLKMEDMWAHRKAPHTLDWQALSAAEASTSAAAAAKEGSEENAAAADGKSEQEQARIQDQRKLSLKDSFDLFVDAIERLTKRFDPKGEPLAFDKDDEDTLDFVVGAANLRAAAFDIESQTKFQVKEYAGNIIPAIATTNAIIAAALVHQALNVLRGSWSSARTIWLKRTPQRVFDVSPLSAPNPQCAVCRIVYVPVRVAADVTLGELVKELVGEGKPIPFEGVVSVQEGTRLLYESEDFEDNAGKTLKELGIDEGKFVTVSDDDEPHWPVQLCIGGALPADSEKRVEADTSAIPSPIPTRAPPPEPAADTDDEDAITVGGDDLAIVIEGAASTDPEAGRPGAKVVGKKRTADEAGLPEDADAGEKKQKKADDIVLEDDGDEVIIDLT</sequence>
<dbReference type="GO" id="GO:0019948">
    <property type="term" value="F:SUMO activating enzyme activity"/>
    <property type="evidence" value="ECO:0007669"/>
    <property type="project" value="TreeGrafter"/>
</dbReference>
<dbReference type="InterPro" id="IPR000594">
    <property type="entry name" value="ThiF_NAD_FAD-bd"/>
</dbReference>
<feature type="compositionally biased region" description="Basic and acidic residues" evidence="8">
    <location>
        <begin position="634"/>
        <end position="644"/>
    </location>
</feature>
<keyword evidence="12" id="KW-1185">Reference proteome</keyword>
<dbReference type="GO" id="GO:0016925">
    <property type="term" value="P:protein sumoylation"/>
    <property type="evidence" value="ECO:0007669"/>
    <property type="project" value="UniProtKB-UniPathway"/>
</dbReference>
<organism evidence="11 12">
    <name type="scientific">Rhodotorula taiwanensis</name>
    <dbReference type="NCBI Taxonomy" id="741276"/>
    <lineage>
        <taxon>Eukaryota</taxon>
        <taxon>Fungi</taxon>
        <taxon>Dikarya</taxon>
        <taxon>Basidiomycota</taxon>
        <taxon>Pucciniomycotina</taxon>
        <taxon>Microbotryomycetes</taxon>
        <taxon>Sporidiobolales</taxon>
        <taxon>Sporidiobolaceae</taxon>
        <taxon>Rhodotorula</taxon>
    </lineage>
</organism>
<feature type="domain" description="Ubiquitin-activating enzyme SCCH" evidence="10">
    <location>
        <begin position="313"/>
        <end position="397"/>
    </location>
</feature>
<evidence type="ECO:0000256" key="1">
    <source>
        <dbReference type="ARBA" id="ARBA00004718"/>
    </source>
</evidence>
<dbReference type="PANTHER" id="PTHR10953">
    <property type="entry name" value="UBIQUITIN-ACTIVATING ENZYME E1"/>
    <property type="match status" value="1"/>
</dbReference>
<dbReference type="SUPFAM" id="SSF69572">
    <property type="entry name" value="Activating enzymes of the ubiquitin-like proteins"/>
    <property type="match status" value="1"/>
</dbReference>
<keyword evidence="4" id="KW-0547">Nucleotide-binding</keyword>
<comment type="pathway">
    <text evidence="1">Protein modification; protein sumoylation.</text>
</comment>
<feature type="domain" description="THIF-type NAD/FAD binding fold" evidence="9">
    <location>
        <begin position="13"/>
        <end position="459"/>
    </location>
</feature>
<keyword evidence="6" id="KW-0862">Zinc</keyword>
<dbReference type="EMBL" id="PJQD01000009">
    <property type="protein sequence ID" value="POY75962.1"/>
    <property type="molecule type" value="Genomic_DNA"/>
</dbReference>
<dbReference type="InterPro" id="IPR023318">
    <property type="entry name" value="Ub_act_enz_dom_a_sf"/>
</dbReference>
<reference evidence="11 12" key="1">
    <citation type="journal article" date="2018" name="Front. Microbiol.">
        <title>Prospects for Fungal Bioremediation of Acidic Radioactive Waste Sites: Characterization and Genome Sequence of Rhodotorula taiwanensis MD1149.</title>
        <authorList>
            <person name="Tkavc R."/>
            <person name="Matrosova V.Y."/>
            <person name="Grichenko O.E."/>
            <person name="Gostincar C."/>
            <person name="Volpe R.P."/>
            <person name="Klimenkova P."/>
            <person name="Gaidamakova E.K."/>
            <person name="Zhou C.E."/>
            <person name="Stewart B.J."/>
            <person name="Lyman M.G."/>
            <person name="Malfatti S.A."/>
            <person name="Rubinfeld B."/>
            <person name="Courtot M."/>
            <person name="Singh J."/>
            <person name="Dalgard C.L."/>
            <person name="Hamilton T."/>
            <person name="Frey K.G."/>
            <person name="Gunde-Cimerman N."/>
            <person name="Dugan L."/>
            <person name="Daly M.J."/>
        </authorList>
    </citation>
    <scope>NUCLEOTIDE SEQUENCE [LARGE SCALE GENOMIC DNA]</scope>
    <source>
        <strain evidence="11 12">MD1149</strain>
    </source>
</reference>
<name>A0A2S5BGS0_9BASI</name>
<evidence type="ECO:0000256" key="5">
    <source>
        <dbReference type="ARBA" id="ARBA00022786"/>
    </source>
</evidence>
<dbReference type="InterPro" id="IPR045886">
    <property type="entry name" value="ThiF/MoeB/HesA"/>
</dbReference>
<dbReference type="UniPathway" id="UPA00886"/>